<feature type="transmembrane region" description="Helical" evidence="1">
    <location>
        <begin position="191"/>
        <end position="211"/>
    </location>
</feature>
<sequence>MKPRPGFLYPVIVSVCAWVLAVYVAHLVGVIFYLPSSGFVVAVKPSTIAVLVFTWVALLCFLPRMPWVELNSPRPMRLRAFTEILFISVLILLVSPLGVMWSIWSAPRFKFRPGQVVFDKEFFSHGVGFQMFSGLQGIIILSLTMLTIALIGHKYGRLSLPVWVVLYWLGQSSGMLYWMPSGALHYFESTLIYAAIFTACLWTVCVFTYVYTVRGIKPILTSV</sequence>
<proteinExistence type="predicted"/>
<dbReference type="EMBL" id="MQSV01000002">
    <property type="protein sequence ID" value="OKL48836.1"/>
    <property type="molecule type" value="Genomic_DNA"/>
</dbReference>
<name>A0A1Q5PMT0_9ACTO</name>
<feature type="transmembrane region" description="Helical" evidence="1">
    <location>
        <begin position="127"/>
        <end position="151"/>
    </location>
</feature>
<feature type="transmembrane region" description="Helical" evidence="1">
    <location>
        <begin position="158"/>
        <end position="179"/>
    </location>
</feature>
<feature type="transmembrane region" description="Helical" evidence="1">
    <location>
        <begin position="7"/>
        <end position="34"/>
    </location>
</feature>
<feature type="transmembrane region" description="Helical" evidence="1">
    <location>
        <begin position="84"/>
        <end position="107"/>
    </location>
</feature>
<protein>
    <submittedName>
        <fullName evidence="2">Uncharacterized protein</fullName>
    </submittedName>
</protein>
<accession>A0A1Q5PMT0</accession>
<keyword evidence="1" id="KW-1133">Transmembrane helix</keyword>
<comment type="caution">
    <text evidence="2">The sequence shown here is derived from an EMBL/GenBank/DDBJ whole genome shotgun (WGS) entry which is preliminary data.</text>
</comment>
<keyword evidence="1" id="KW-0812">Transmembrane</keyword>
<gene>
    <name evidence="2" type="ORF">BSR29_02980</name>
</gene>
<feature type="transmembrane region" description="Helical" evidence="1">
    <location>
        <begin position="46"/>
        <end position="63"/>
    </location>
</feature>
<evidence type="ECO:0000256" key="1">
    <source>
        <dbReference type="SAM" id="Phobius"/>
    </source>
</evidence>
<dbReference type="Proteomes" id="UP000186785">
    <property type="component" value="Unassembled WGS sequence"/>
</dbReference>
<dbReference type="RefSeq" id="WP_073708840.1">
    <property type="nucleotide sequence ID" value="NZ_MQSU01000003.1"/>
</dbReference>
<reference evidence="2 3" key="1">
    <citation type="submission" date="2016-11" db="EMBL/GenBank/DDBJ databases">
        <title>Actinomyces gypaetusis sp. nov. isolated from the vulture Gypaetus barbatus in Qinghai Tibet Plateau China.</title>
        <authorList>
            <person name="Meng X."/>
        </authorList>
    </citation>
    <scope>NUCLEOTIDE SEQUENCE [LARGE SCALE GENOMIC DNA]</scope>
    <source>
        <strain evidence="2 3">VUL4_2</strain>
    </source>
</reference>
<dbReference type="AlphaFoldDB" id="A0A1Q5PMT0"/>
<organism evidence="2 3">
    <name type="scientific">Boudabousia liubingyangii</name>
    <dbReference type="NCBI Taxonomy" id="1921764"/>
    <lineage>
        <taxon>Bacteria</taxon>
        <taxon>Bacillati</taxon>
        <taxon>Actinomycetota</taxon>
        <taxon>Actinomycetes</taxon>
        <taxon>Actinomycetales</taxon>
        <taxon>Actinomycetaceae</taxon>
        <taxon>Boudabousia</taxon>
    </lineage>
</organism>
<evidence type="ECO:0000313" key="3">
    <source>
        <dbReference type="Proteomes" id="UP000186785"/>
    </source>
</evidence>
<keyword evidence="1" id="KW-0472">Membrane</keyword>
<keyword evidence="3" id="KW-1185">Reference proteome</keyword>
<dbReference type="STRING" id="1921764.BSR28_06180"/>
<evidence type="ECO:0000313" key="2">
    <source>
        <dbReference type="EMBL" id="OKL48836.1"/>
    </source>
</evidence>
<dbReference type="OrthoDB" id="9877902at2"/>